<name>A0AC61NFD0_9BACT</name>
<reference evidence="1" key="1">
    <citation type="submission" date="2021-08" db="EMBL/GenBank/DDBJ databases">
        <title>Novel anaerobic bacterium isolated from sea squirt in East Sea, Republic of Korea.</title>
        <authorList>
            <person name="Nguyen T.H."/>
            <person name="Li Z."/>
            <person name="Lee Y.-J."/>
            <person name="Ko J."/>
            <person name="Kim S.-G."/>
        </authorList>
    </citation>
    <scope>NUCLEOTIDE SEQUENCE</scope>
    <source>
        <strain evidence="1">KCTC 25031</strain>
    </source>
</reference>
<accession>A0AC61NFD0</accession>
<organism evidence="1 2">
    <name type="scientific">Halosquirtibacter laminarini</name>
    <dbReference type="NCBI Taxonomy" id="3374600"/>
    <lineage>
        <taxon>Bacteria</taxon>
        <taxon>Pseudomonadati</taxon>
        <taxon>Bacteroidota</taxon>
        <taxon>Bacteroidia</taxon>
        <taxon>Marinilabiliales</taxon>
        <taxon>Prolixibacteraceae</taxon>
        <taxon>Halosquirtibacter</taxon>
    </lineage>
</organism>
<dbReference type="EMBL" id="CP081303">
    <property type="protein sequence ID" value="QZE14309.1"/>
    <property type="molecule type" value="Genomic_DNA"/>
</dbReference>
<evidence type="ECO:0000313" key="1">
    <source>
        <dbReference type="EMBL" id="QZE14309.1"/>
    </source>
</evidence>
<gene>
    <name evidence="1" type="ORF">K4L44_17645</name>
</gene>
<keyword evidence="2" id="KW-1185">Reference proteome</keyword>
<protein>
    <submittedName>
        <fullName evidence="1">PorP/SprF family type IX secretion system membrane protein</fullName>
    </submittedName>
</protein>
<evidence type="ECO:0000313" key="2">
    <source>
        <dbReference type="Proteomes" id="UP000826212"/>
    </source>
</evidence>
<sequence length="329" mass="37010">MKYKKCHLLIIVLCLILSFFKEKRLCAQEQVRFNSMVDHFGLFNPSYTGKDTTVWVDVINTTQWSGFEGSPTTTTAHMHGHIQSIEAVDRGEDVKKALGFGFTIQSDKVGLRNNSTASIQLQSGIQIGDYSYLYLGVDGGSSLIRYDMGKMNSGEVIPEGENRNDYFVGAGVTLEAGNFIAGGAGRKVISKNTEINNMSYFGHAEYLAMLPSFSLKPVGFVQYDTNKQTIWDAGIFAGFVRDKIWIGGIYHSNNSFSAMLKVHALKFFKFSYIYTLNTGELQNFAKNSNEFNISIDLRNLWMKIFGIKHGVNLIDYFKDDQQKNSFINK</sequence>
<dbReference type="Proteomes" id="UP000826212">
    <property type="component" value="Chromosome"/>
</dbReference>
<proteinExistence type="predicted"/>